<feature type="compositionally biased region" description="Polar residues" evidence="1">
    <location>
        <begin position="1"/>
        <end position="10"/>
    </location>
</feature>
<feature type="compositionally biased region" description="Basic and acidic residues" evidence="1">
    <location>
        <begin position="11"/>
        <end position="24"/>
    </location>
</feature>
<evidence type="ECO:0000313" key="3">
    <source>
        <dbReference type="Proteomes" id="UP001444071"/>
    </source>
</evidence>
<proteinExistence type="predicted"/>
<sequence length="75" mass="8905">MTFSCSVTETTKGRPDWLTEETSKERRRRRRTREVISKRRVGAESTGVLHQPHQEWSLSTQRFQHYGACVLTLQW</sequence>
<organism evidence="2 3">
    <name type="scientific">Xenotaenia resolanae</name>
    <dbReference type="NCBI Taxonomy" id="208358"/>
    <lineage>
        <taxon>Eukaryota</taxon>
        <taxon>Metazoa</taxon>
        <taxon>Chordata</taxon>
        <taxon>Craniata</taxon>
        <taxon>Vertebrata</taxon>
        <taxon>Euteleostomi</taxon>
        <taxon>Actinopterygii</taxon>
        <taxon>Neopterygii</taxon>
        <taxon>Teleostei</taxon>
        <taxon>Neoteleostei</taxon>
        <taxon>Acanthomorphata</taxon>
        <taxon>Ovalentaria</taxon>
        <taxon>Atherinomorphae</taxon>
        <taxon>Cyprinodontiformes</taxon>
        <taxon>Goodeidae</taxon>
        <taxon>Xenotaenia</taxon>
    </lineage>
</organism>
<accession>A0ABV0X185</accession>
<evidence type="ECO:0000313" key="2">
    <source>
        <dbReference type="EMBL" id="MEQ2275650.1"/>
    </source>
</evidence>
<feature type="region of interest" description="Disordered" evidence="1">
    <location>
        <begin position="1"/>
        <end position="33"/>
    </location>
</feature>
<keyword evidence="3" id="KW-1185">Reference proteome</keyword>
<gene>
    <name evidence="2" type="ORF">XENORESO_006628</name>
</gene>
<reference evidence="2 3" key="1">
    <citation type="submission" date="2021-06" db="EMBL/GenBank/DDBJ databases">
        <authorList>
            <person name="Palmer J.M."/>
        </authorList>
    </citation>
    <scope>NUCLEOTIDE SEQUENCE [LARGE SCALE GENOMIC DNA]</scope>
    <source>
        <strain evidence="2 3">XR_2019</strain>
        <tissue evidence="2">Muscle</tissue>
    </source>
</reference>
<dbReference type="EMBL" id="JAHRIM010082304">
    <property type="protein sequence ID" value="MEQ2275650.1"/>
    <property type="molecule type" value="Genomic_DNA"/>
</dbReference>
<dbReference type="Proteomes" id="UP001444071">
    <property type="component" value="Unassembled WGS sequence"/>
</dbReference>
<evidence type="ECO:0000256" key="1">
    <source>
        <dbReference type="SAM" id="MobiDB-lite"/>
    </source>
</evidence>
<name>A0ABV0X185_9TELE</name>
<comment type="caution">
    <text evidence="2">The sequence shown here is derived from an EMBL/GenBank/DDBJ whole genome shotgun (WGS) entry which is preliminary data.</text>
</comment>
<protein>
    <submittedName>
        <fullName evidence="2">Uncharacterized protein</fullName>
    </submittedName>
</protein>